<comment type="caution">
    <text evidence="1">The sequence shown here is derived from an EMBL/GenBank/DDBJ whole genome shotgun (WGS) entry which is preliminary data.</text>
</comment>
<sequence>MYLRLVFARRRDTRNRIRRFLLLVKSPVHHQHPGDWECGKMCLNVNTPISKACKIVSPPGPVLFILDGVGYTDHNTTMFCSQMRNGTKAFRLPVVLKHDLVEDG</sequence>
<dbReference type="EMBL" id="JBFOLK010000001">
    <property type="protein sequence ID" value="KAL2539974.1"/>
    <property type="molecule type" value="Genomic_DNA"/>
</dbReference>
<accession>A0ABD1VRJ2</accession>
<keyword evidence="2" id="KW-1185">Reference proteome</keyword>
<evidence type="ECO:0000313" key="2">
    <source>
        <dbReference type="Proteomes" id="UP001604336"/>
    </source>
</evidence>
<gene>
    <name evidence="1" type="ORF">Adt_00952</name>
</gene>
<dbReference type="Proteomes" id="UP001604336">
    <property type="component" value="Unassembled WGS sequence"/>
</dbReference>
<name>A0ABD1VRJ2_9LAMI</name>
<reference evidence="2" key="1">
    <citation type="submission" date="2024-07" db="EMBL/GenBank/DDBJ databases">
        <title>Two chromosome-level genome assemblies of Korean endemic species Abeliophyllum distichum and Forsythia ovata (Oleaceae).</title>
        <authorList>
            <person name="Jang H."/>
        </authorList>
    </citation>
    <scope>NUCLEOTIDE SEQUENCE [LARGE SCALE GENOMIC DNA]</scope>
</reference>
<proteinExistence type="predicted"/>
<evidence type="ECO:0000313" key="1">
    <source>
        <dbReference type="EMBL" id="KAL2539974.1"/>
    </source>
</evidence>
<dbReference type="AlphaFoldDB" id="A0ABD1VRJ2"/>
<protein>
    <submittedName>
        <fullName evidence="1">Uncharacterized protein</fullName>
    </submittedName>
</protein>
<organism evidence="1 2">
    <name type="scientific">Abeliophyllum distichum</name>
    <dbReference type="NCBI Taxonomy" id="126358"/>
    <lineage>
        <taxon>Eukaryota</taxon>
        <taxon>Viridiplantae</taxon>
        <taxon>Streptophyta</taxon>
        <taxon>Embryophyta</taxon>
        <taxon>Tracheophyta</taxon>
        <taxon>Spermatophyta</taxon>
        <taxon>Magnoliopsida</taxon>
        <taxon>eudicotyledons</taxon>
        <taxon>Gunneridae</taxon>
        <taxon>Pentapetalae</taxon>
        <taxon>asterids</taxon>
        <taxon>lamiids</taxon>
        <taxon>Lamiales</taxon>
        <taxon>Oleaceae</taxon>
        <taxon>Forsythieae</taxon>
        <taxon>Abeliophyllum</taxon>
    </lineage>
</organism>